<dbReference type="InterPro" id="IPR013785">
    <property type="entry name" value="Aldolase_TIM"/>
</dbReference>
<keyword evidence="5" id="KW-0665">Pyrimidine biosynthesis</keyword>
<evidence type="ECO:0000256" key="2">
    <source>
        <dbReference type="ARBA" id="ARBA00004725"/>
    </source>
</evidence>
<keyword evidence="3" id="KW-0285">Flavoprotein</keyword>
<evidence type="ECO:0000256" key="3">
    <source>
        <dbReference type="ARBA" id="ARBA00022630"/>
    </source>
</evidence>
<organism evidence="8 9">
    <name type="scientific">Acetobacter peroxydans</name>
    <dbReference type="NCBI Taxonomy" id="104098"/>
    <lineage>
        <taxon>Bacteria</taxon>
        <taxon>Pseudomonadati</taxon>
        <taxon>Pseudomonadota</taxon>
        <taxon>Alphaproteobacteria</taxon>
        <taxon>Acetobacterales</taxon>
        <taxon>Acetobacteraceae</taxon>
        <taxon>Acetobacter</taxon>
    </lineage>
</organism>
<dbReference type="PANTHER" id="PTHR48109:SF3">
    <property type="entry name" value="SLL0744 PROTEIN"/>
    <property type="match status" value="1"/>
</dbReference>
<name>A0A4Y3TQ99_9PROT</name>
<dbReference type="SUPFAM" id="SSF51395">
    <property type="entry name" value="FMN-linked oxidoreductases"/>
    <property type="match status" value="1"/>
</dbReference>
<evidence type="ECO:0000256" key="1">
    <source>
        <dbReference type="ARBA" id="ARBA00001917"/>
    </source>
</evidence>
<proteinExistence type="predicted"/>
<comment type="cofactor">
    <cofactor evidence="1">
        <name>FMN</name>
        <dbReference type="ChEBI" id="CHEBI:58210"/>
    </cofactor>
</comment>
<sequence>MKGEADMNLATSYLGLALRHPVVAAASPLSASVDGILRLADAGAAAVVMASVYEEQIVAQELAEAALWSAGQDSHAEMGAYFTPQTQTRVLDGRLNTLRRAAERAGVPVIASLNGCTDEGWLDFARQMEQAGASAIELNFSHIPTDITQSAQAVEAEYADVVRRVCAGVDIPVSVKMPSTFTAPGHVVRSLLDQGAAGVVLFSRFYGPGLDIAVLEPDERLRLSTPGELNLALMWLSLLSARLEGSFAAGCGVWSAADVVRCLLAGASVVTTASALLEKGPGHIGALVTGLRAWMHAQGHESLADFQGRCAARGTPEEARAFVRREYYRLMTLPVERVTGA</sequence>
<dbReference type="PIRSF" id="PIRSF000164">
    <property type="entry name" value="DHO_oxidase"/>
    <property type="match status" value="1"/>
</dbReference>
<dbReference type="NCBIfam" id="NF005741">
    <property type="entry name" value="PRK07565.1"/>
    <property type="match status" value="1"/>
</dbReference>
<evidence type="ECO:0000313" key="9">
    <source>
        <dbReference type="Proteomes" id="UP000317730"/>
    </source>
</evidence>
<dbReference type="Pfam" id="PF01180">
    <property type="entry name" value="DHO_dh"/>
    <property type="match status" value="1"/>
</dbReference>
<dbReference type="InterPro" id="IPR050074">
    <property type="entry name" value="DHO_dehydrogenase"/>
</dbReference>
<dbReference type="AlphaFoldDB" id="A0A4Y3TQ99"/>
<keyword evidence="9" id="KW-1185">Reference proteome</keyword>
<comment type="pathway">
    <text evidence="2">Pyrimidine metabolism; UMP biosynthesis via de novo pathway.</text>
</comment>
<dbReference type="UniPathway" id="UPA00070"/>
<accession>A0A4Y3TQ99</accession>
<gene>
    <name evidence="8" type="ORF">APE01nite_09980</name>
</gene>
<evidence type="ECO:0000256" key="5">
    <source>
        <dbReference type="ARBA" id="ARBA00022975"/>
    </source>
</evidence>
<feature type="domain" description="Dihydroorotate dehydrogenase catalytic" evidence="7">
    <location>
        <begin position="96"/>
        <end position="293"/>
    </location>
</feature>
<dbReference type="Gene3D" id="3.20.20.70">
    <property type="entry name" value="Aldolase class I"/>
    <property type="match status" value="1"/>
</dbReference>
<keyword evidence="4" id="KW-0288">FMN</keyword>
<dbReference type="GO" id="GO:0005737">
    <property type="term" value="C:cytoplasm"/>
    <property type="evidence" value="ECO:0007669"/>
    <property type="project" value="InterPro"/>
</dbReference>
<dbReference type="InterPro" id="IPR012135">
    <property type="entry name" value="Dihydroorotate_DH_1_2"/>
</dbReference>
<evidence type="ECO:0000256" key="6">
    <source>
        <dbReference type="ARBA" id="ARBA00023002"/>
    </source>
</evidence>
<evidence type="ECO:0000313" key="8">
    <source>
        <dbReference type="EMBL" id="GEB85201.1"/>
    </source>
</evidence>
<evidence type="ECO:0000256" key="4">
    <source>
        <dbReference type="ARBA" id="ARBA00022643"/>
    </source>
</evidence>
<comment type="caution">
    <text evidence="8">The sequence shown here is derived from an EMBL/GenBank/DDBJ whole genome shotgun (WGS) entry which is preliminary data.</text>
</comment>
<dbReference type="EMBL" id="BJMV01000004">
    <property type="protein sequence ID" value="GEB85201.1"/>
    <property type="molecule type" value="Genomic_DNA"/>
</dbReference>
<dbReference type="Proteomes" id="UP000317730">
    <property type="component" value="Unassembled WGS sequence"/>
</dbReference>
<keyword evidence="6" id="KW-0560">Oxidoreductase</keyword>
<protein>
    <submittedName>
        <fullName evidence="8">Dihydroorotate dehydrogenase</fullName>
    </submittedName>
</protein>
<dbReference type="GO" id="GO:0044205">
    <property type="term" value="P:'de novo' UMP biosynthetic process"/>
    <property type="evidence" value="ECO:0007669"/>
    <property type="project" value="UniProtKB-UniPathway"/>
</dbReference>
<dbReference type="GO" id="GO:0006207">
    <property type="term" value="P:'de novo' pyrimidine nucleobase biosynthetic process"/>
    <property type="evidence" value="ECO:0007669"/>
    <property type="project" value="TreeGrafter"/>
</dbReference>
<reference evidence="8 9" key="1">
    <citation type="submission" date="2019-06" db="EMBL/GenBank/DDBJ databases">
        <title>Whole genome shotgun sequence of Acetobacter peroxydans NBRC 13755.</title>
        <authorList>
            <person name="Hosoyama A."/>
            <person name="Uohara A."/>
            <person name="Ohji S."/>
            <person name="Ichikawa N."/>
        </authorList>
    </citation>
    <scope>NUCLEOTIDE SEQUENCE [LARGE SCALE GENOMIC DNA]</scope>
    <source>
        <strain evidence="8 9">NBRC 13755</strain>
    </source>
</reference>
<dbReference type="GO" id="GO:0004152">
    <property type="term" value="F:dihydroorotate dehydrogenase activity"/>
    <property type="evidence" value="ECO:0007669"/>
    <property type="project" value="InterPro"/>
</dbReference>
<evidence type="ECO:0000259" key="7">
    <source>
        <dbReference type="Pfam" id="PF01180"/>
    </source>
</evidence>
<dbReference type="PANTHER" id="PTHR48109">
    <property type="entry name" value="DIHYDROOROTATE DEHYDROGENASE (QUINONE), MITOCHONDRIAL-RELATED"/>
    <property type="match status" value="1"/>
</dbReference>
<dbReference type="InterPro" id="IPR005720">
    <property type="entry name" value="Dihydroorotate_DH_cat"/>
</dbReference>